<dbReference type="Gene3D" id="3.40.50.300">
    <property type="entry name" value="P-loop containing nucleotide triphosphate hydrolases"/>
    <property type="match status" value="1"/>
</dbReference>
<organism evidence="2 3">
    <name type="scientific">Pseudanabaena yagii GIHE-NHR1</name>
    <dbReference type="NCBI Taxonomy" id="2722753"/>
    <lineage>
        <taxon>Bacteria</taxon>
        <taxon>Bacillati</taxon>
        <taxon>Cyanobacteriota</taxon>
        <taxon>Cyanophyceae</taxon>
        <taxon>Pseudanabaenales</taxon>
        <taxon>Pseudanabaenaceae</taxon>
        <taxon>Pseudanabaena</taxon>
        <taxon>Pseudanabaena yagii</taxon>
    </lineage>
</organism>
<keyword evidence="3" id="KW-1185">Reference proteome</keyword>
<feature type="domain" description="ABC transporter" evidence="1">
    <location>
        <begin position="8"/>
        <end position="35"/>
    </location>
</feature>
<reference evidence="2 3" key="1">
    <citation type="submission" date="2020-03" db="EMBL/GenBank/DDBJ databases">
        <title>Draft Genome Sequence of 2-Methylisoborneol Producing Pseudanabaena yagii Strain GIHE-NHR1 Isolated from North Han River in South Korea.</title>
        <authorList>
            <person name="Jeong J."/>
        </authorList>
    </citation>
    <scope>NUCLEOTIDE SEQUENCE [LARGE SCALE GENOMIC DNA]</scope>
    <source>
        <strain evidence="2 3">GIHE-NHR1</strain>
    </source>
</reference>
<dbReference type="Pfam" id="PF00005">
    <property type="entry name" value="ABC_tran"/>
    <property type="match status" value="1"/>
</dbReference>
<sequence length="189" mass="22012">MEAKFPNCGHRISIVGTSGSGKTTLAKNISQQLQIPHIELDALHWEPNWTEATDQVFRDRISAALKGDRWVVDGNYSKVRDLVWSRADTVVFLDYPFLTVLGQLLRRTIRRSLTQEELWSGNRESIRKAFFSQDSILMWMLKTYSQNRRKYPALLQQSEYEHLYFVHLRSPKITEQWLMSLGLLSHSAT</sequence>
<accession>A0ABX1M4S3</accession>
<protein>
    <submittedName>
        <fullName evidence="2">AAA family ATPase</fullName>
    </submittedName>
</protein>
<dbReference type="EMBL" id="JAAVJL010000005">
    <property type="protein sequence ID" value="NMF61032.1"/>
    <property type="molecule type" value="Genomic_DNA"/>
</dbReference>
<dbReference type="RefSeq" id="WP_169365983.1">
    <property type="nucleotide sequence ID" value="NZ_JAAVJL010000005.1"/>
</dbReference>
<dbReference type="Proteomes" id="UP000738376">
    <property type="component" value="Unassembled WGS sequence"/>
</dbReference>
<evidence type="ECO:0000313" key="3">
    <source>
        <dbReference type="Proteomes" id="UP000738376"/>
    </source>
</evidence>
<dbReference type="InterPro" id="IPR027417">
    <property type="entry name" value="P-loop_NTPase"/>
</dbReference>
<dbReference type="PANTHER" id="PTHR37816">
    <property type="entry name" value="YALI0E33011P"/>
    <property type="match status" value="1"/>
</dbReference>
<dbReference type="InterPro" id="IPR052922">
    <property type="entry name" value="Cytidylate_Kinase-2"/>
</dbReference>
<evidence type="ECO:0000313" key="2">
    <source>
        <dbReference type="EMBL" id="NMF61032.1"/>
    </source>
</evidence>
<proteinExistence type="predicted"/>
<evidence type="ECO:0000259" key="1">
    <source>
        <dbReference type="Pfam" id="PF00005"/>
    </source>
</evidence>
<dbReference type="InterPro" id="IPR003439">
    <property type="entry name" value="ABC_transporter-like_ATP-bd"/>
</dbReference>
<dbReference type="SUPFAM" id="SSF52540">
    <property type="entry name" value="P-loop containing nucleoside triphosphate hydrolases"/>
    <property type="match status" value="1"/>
</dbReference>
<name>A0ABX1M4S3_9CYAN</name>
<comment type="caution">
    <text evidence="2">The sequence shown here is derived from an EMBL/GenBank/DDBJ whole genome shotgun (WGS) entry which is preliminary data.</text>
</comment>
<dbReference type="PANTHER" id="PTHR37816:SF1">
    <property type="entry name" value="TOXIN"/>
    <property type="match status" value="1"/>
</dbReference>
<gene>
    <name evidence="2" type="ORF">HC246_24135</name>
</gene>